<keyword evidence="1" id="KW-0812">Transmembrane</keyword>
<dbReference type="InterPro" id="IPR003848">
    <property type="entry name" value="DUF218"/>
</dbReference>
<dbReference type="InterPro" id="IPR014729">
    <property type="entry name" value="Rossmann-like_a/b/a_fold"/>
</dbReference>
<evidence type="ECO:0000259" key="2">
    <source>
        <dbReference type="Pfam" id="PF02698"/>
    </source>
</evidence>
<dbReference type="CDD" id="cd06259">
    <property type="entry name" value="YdcF-like"/>
    <property type="match status" value="1"/>
</dbReference>
<keyword evidence="4" id="KW-1185">Reference proteome</keyword>
<proteinExistence type="predicted"/>
<dbReference type="PANTHER" id="PTHR30336">
    <property type="entry name" value="INNER MEMBRANE PROTEIN, PROBABLE PERMEASE"/>
    <property type="match status" value="1"/>
</dbReference>
<dbReference type="Gene3D" id="3.40.50.620">
    <property type="entry name" value="HUPs"/>
    <property type="match status" value="1"/>
</dbReference>
<keyword evidence="1" id="KW-1133">Transmembrane helix</keyword>
<dbReference type="GO" id="GO:0005886">
    <property type="term" value="C:plasma membrane"/>
    <property type="evidence" value="ECO:0007669"/>
    <property type="project" value="TreeGrafter"/>
</dbReference>
<comment type="caution">
    <text evidence="3">The sequence shown here is derived from an EMBL/GenBank/DDBJ whole genome shotgun (WGS) entry which is preliminary data.</text>
</comment>
<dbReference type="RefSeq" id="WP_264324899.1">
    <property type="nucleotide sequence ID" value="NZ_JADEXQ010000028.1"/>
</dbReference>
<accession>A0A928VLY8</accession>
<dbReference type="Proteomes" id="UP000625316">
    <property type="component" value="Unassembled WGS sequence"/>
</dbReference>
<feature type="transmembrane region" description="Helical" evidence="1">
    <location>
        <begin position="12"/>
        <end position="30"/>
    </location>
</feature>
<organism evidence="3 4">
    <name type="scientific">Romeriopsis navalis LEGE 11480</name>
    <dbReference type="NCBI Taxonomy" id="2777977"/>
    <lineage>
        <taxon>Bacteria</taxon>
        <taxon>Bacillati</taxon>
        <taxon>Cyanobacteriota</taxon>
        <taxon>Cyanophyceae</taxon>
        <taxon>Leptolyngbyales</taxon>
        <taxon>Leptolyngbyaceae</taxon>
        <taxon>Romeriopsis</taxon>
        <taxon>Romeriopsis navalis</taxon>
    </lineage>
</organism>
<evidence type="ECO:0000313" key="4">
    <source>
        <dbReference type="Proteomes" id="UP000625316"/>
    </source>
</evidence>
<feature type="transmembrane region" description="Helical" evidence="1">
    <location>
        <begin position="37"/>
        <end position="58"/>
    </location>
</feature>
<dbReference type="GO" id="GO:0043164">
    <property type="term" value="P:Gram-negative-bacterium-type cell wall biogenesis"/>
    <property type="evidence" value="ECO:0007669"/>
    <property type="project" value="TreeGrafter"/>
</dbReference>
<name>A0A928VLY8_9CYAN</name>
<dbReference type="Pfam" id="PF02698">
    <property type="entry name" value="DUF218"/>
    <property type="match status" value="1"/>
</dbReference>
<dbReference type="AlphaFoldDB" id="A0A928VLY8"/>
<dbReference type="InterPro" id="IPR051599">
    <property type="entry name" value="Cell_Envelope_Assoc"/>
</dbReference>
<gene>
    <name evidence="3" type="ORF">IQ266_10065</name>
</gene>
<evidence type="ECO:0000256" key="1">
    <source>
        <dbReference type="SAM" id="Phobius"/>
    </source>
</evidence>
<sequence length="260" mass="28872">MFLFLSKLIPLLFYPVGGSIAVILISLILLKRRRRRLASALLILAMWLLYFSSTEFVAHGLTRSLESQNLPQTIPVADAIVVLGGATKTPQSPRTMPEVNEAGDRVIYAAKLYKDGKAPKIILSGGRVTWNGETGSESSDMASLLDLFSIPRSAIIEDPASLNTRQNAENVKVIVAREKLKRLILVTSATHMPRSLAIFRRLGMDVTPAPTDFYTVQVDQRKNAQGRLLSLLPDVEHLALTTRSLKEYVGLFVYRLRGWV</sequence>
<evidence type="ECO:0000313" key="3">
    <source>
        <dbReference type="EMBL" id="MBE9030072.1"/>
    </source>
</evidence>
<dbReference type="PANTHER" id="PTHR30336:SF4">
    <property type="entry name" value="ENVELOPE BIOGENESIS FACTOR ELYC"/>
    <property type="match status" value="1"/>
</dbReference>
<keyword evidence="1" id="KW-0472">Membrane</keyword>
<protein>
    <submittedName>
        <fullName evidence="3">YdcF family protein</fullName>
    </submittedName>
</protein>
<reference evidence="3" key="1">
    <citation type="submission" date="2020-10" db="EMBL/GenBank/DDBJ databases">
        <authorList>
            <person name="Castelo-Branco R."/>
            <person name="Eusebio N."/>
            <person name="Adriana R."/>
            <person name="Vieira A."/>
            <person name="Brugerolle De Fraissinette N."/>
            <person name="Rezende De Castro R."/>
            <person name="Schneider M.P."/>
            <person name="Vasconcelos V."/>
            <person name="Leao P.N."/>
        </authorList>
    </citation>
    <scope>NUCLEOTIDE SEQUENCE</scope>
    <source>
        <strain evidence="3">LEGE 11480</strain>
    </source>
</reference>
<dbReference type="GO" id="GO:0000270">
    <property type="term" value="P:peptidoglycan metabolic process"/>
    <property type="evidence" value="ECO:0007669"/>
    <property type="project" value="TreeGrafter"/>
</dbReference>
<dbReference type="EMBL" id="JADEXQ010000028">
    <property type="protein sequence ID" value="MBE9030072.1"/>
    <property type="molecule type" value="Genomic_DNA"/>
</dbReference>
<feature type="domain" description="DUF218" evidence="2">
    <location>
        <begin position="78"/>
        <end position="250"/>
    </location>
</feature>